<evidence type="ECO:0000256" key="1">
    <source>
        <dbReference type="ARBA" id="ARBA00004418"/>
    </source>
</evidence>
<evidence type="ECO:0000313" key="12">
    <source>
        <dbReference type="EMBL" id="ECF4921301.1"/>
    </source>
</evidence>
<dbReference type="PANTHER" id="PTHR30251">
    <property type="entry name" value="PILUS ASSEMBLY CHAPERONE"/>
    <property type="match status" value="1"/>
</dbReference>
<comment type="caution">
    <text evidence="12">The sequence shown here is derived from an EMBL/GenBank/DDBJ whole genome shotgun (WGS) entry which is preliminary data.</text>
</comment>
<dbReference type="Proteomes" id="UP000839641">
    <property type="component" value="Unassembled WGS sequence"/>
</dbReference>
<comment type="subcellular location">
    <subcellularLocation>
        <location evidence="1 8">Periplasm</location>
    </subcellularLocation>
</comment>
<evidence type="ECO:0000259" key="10">
    <source>
        <dbReference type="Pfam" id="PF00345"/>
    </source>
</evidence>
<name>A0A5Y2QHD1_SALER</name>
<comment type="similarity">
    <text evidence="2 8">Belongs to the periplasmic pilus chaperone family.</text>
</comment>
<evidence type="ECO:0000256" key="7">
    <source>
        <dbReference type="ARBA" id="ARBA00023319"/>
    </source>
</evidence>
<dbReference type="InterPro" id="IPR018046">
    <property type="entry name" value="Pili_assmbl_chaperone_CS"/>
</dbReference>
<keyword evidence="6 8" id="KW-0143">Chaperone</keyword>
<evidence type="ECO:0000259" key="11">
    <source>
        <dbReference type="Pfam" id="PF02753"/>
    </source>
</evidence>
<feature type="signal peptide" evidence="9">
    <location>
        <begin position="1"/>
        <end position="21"/>
    </location>
</feature>
<dbReference type="PROSITE" id="PS00635">
    <property type="entry name" value="PILI_CHAPERONE"/>
    <property type="match status" value="1"/>
</dbReference>
<feature type="domain" description="Pili assembly chaperone N-terminal" evidence="10">
    <location>
        <begin position="22"/>
        <end position="137"/>
    </location>
</feature>
<dbReference type="FunFam" id="2.60.40.10:FF:000458">
    <property type="entry name" value="Molecular chaperone FimC"/>
    <property type="match status" value="1"/>
</dbReference>
<dbReference type="InterPro" id="IPR016147">
    <property type="entry name" value="Pili_assmbl_chaperone_N"/>
</dbReference>
<dbReference type="PRINTS" id="PR00969">
    <property type="entry name" value="CHAPERONPILI"/>
</dbReference>
<evidence type="ECO:0000256" key="4">
    <source>
        <dbReference type="ARBA" id="ARBA00022729"/>
    </source>
</evidence>
<dbReference type="SUPFAM" id="SSF49584">
    <property type="entry name" value="Periplasmic chaperone C-domain"/>
    <property type="match status" value="1"/>
</dbReference>
<evidence type="ECO:0000256" key="8">
    <source>
        <dbReference type="RuleBase" id="RU003918"/>
    </source>
</evidence>
<dbReference type="InterPro" id="IPR001829">
    <property type="entry name" value="Pili_assmbl_chaperone_bac"/>
</dbReference>
<proteinExistence type="inferred from homology"/>
<evidence type="ECO:0000256" key="3">
    <source>
        <dbReference type="ARBA" id="ARBA00022558"/>
    </source>
</evidence>
<keyword evidence="4 9" id="KW-0732">Signal</keyword>
<dbReference type="Gene3D" id="2.60.40.10">
    <property type="entry name" value="Immunoglobulins"/>
    <property type="match status" value="2"/>
</dbReference>
<sequence>MRMFFWPMALAFTLSISSVNAGVIIGGTRVVYPGDKKETSISVKNPDKYSYLIQAWVDNNANEKAPFIITPPLFRLGATEDNALRIIRTGGQLPEDRESMYWMNIKTIPATEKQDSVNTLQIAIKTRLKLIYRPQSLTATPETQANKLSWQRSGQRLMVNNPTPYYMNFSVVNVGNTMVKDATYVAPMSTATFTLPANATGDVSWKIISDFGAAGNEHHAHL</sequence>
<dbReference type="Pfam" id="PF00345">
    <property type="entry name" value="PapD_N"/>
    <property type="match status" value="1"/>
</dbReference>
<protein>
    <submittedName>
        <fullName evidence="12">Fimbria/pilus periplasmic chaperone</fullName>
    </submittedName>
</protein>
<feature type="chain" id="PRO_5024861143" evidence="9">
    <location>
        <begin position="22"/>
        <end position="222"/>
    </location>
</feature>
<reference evidence="12" key="1">
    <citation type="submission" date="2019-07" db="EMBL/GenBank/DDBJ databases">
        <authorList>
            <consortium name="GenomeTrakr network: Whole genome sequencing for foodborne pathogen traceback"/>
        </authorList>
    </citation>
    <scope>NUCLEOTIDE SEQUENCE [LARGE SCALE GENOMIC DNA]</scope>
    <source>
        <strain evidence="12">FDA00014297</strain>
    </source>
</reference>
<dbReference type="PANTHER" id="PTHR30251:SF9">
    <property type="entry name" value="CHAPERONE PROTEIN CAF1M"/>
    <property type="match status" value="1"/>
</dbReference>
<gene>
    <name evidence="12" type="ORF">FLP03_03395</name>
</gene>
<organism evidence="12">
    <name type="scientific">Salmonella enterica subsp. arizonae</name>
    <dbReference type="NCBI Taxonomy" id="59203"/>
    <lineage>
        <taxon>Bacteria</taxon>
        <taxon>Pseudomonadati</taxon>
        <taxon>Pseudomonadota</taxon>
        <taxon>Gammaproteobacteria</taxon>
        <taxon>Enterobacterales</taxon>
        <taxon>Enterobacteriaceae</taxon>
        <taxon>Salmonella</taxon>
    </lineage>
</organism>
<dbReference type="SUPFAM" id="SSF49354">
    <property type="entry name" value="PapD-like"/>
    <property type="match status" value="1"/>
</dbReference>
<keyword evidence="7" id="KW-0393">Immunoglobulin domain</keyword>
<dbReference type="InterPro" id="IPR036316">
    <property type="entry name" value="Pili_assmbl_chap_C_dom_sf"/>
</dbReference>
<evidence type="ECO:0000256" key="9">
    <source>
        <dbReference type="SAM" id="SignalP"/>
    </source>
</evidence>
<dbReference type="AlphaFoldDB" id="A0A5Y2QHD1"/>
<dbReference type="Pfam" id="PF02753">
    <property type="entry name" value="PapD_C"/>
    <property type="match status" value="1"/>
</dbReference>
<keyword evidence="5" id="KW-0574">Periplasm</keyword>
<dbReference type="GO" id="GO:0030288">
    <property type="term" value="C:outer membrane-bounded periplasmic space"/>
    <property type="evidence" value="ECO:0007669"/>
    <property type="project" value="InterPro"/>
</dbReference>
<evidence type="ECO:0000256" key="5">
    <source>
        <dbReference type="ARBA" id="ARBA00022764"/>
    </source>
</evidence>
<evidence type="ECO:0000256" key="6">
    <source>
        <dbReference type="ARBA" id="ARBA00023186"/>
    </source>
</evidence>
<accession>A0A5Y2QHD1</accession>
<dbReference type="InterPro" id="IPR016148">
    <property type="entry name" value="Pili_assmbl_chaperone_C"/>
</dbReference>
<evidence type="ECO:0000256" key="2">
    <source>
        <dbReference type="ARBA" id="ARBA00007399"/>
    </source>
</evidence>
<dbReference type="InterPro" id="IPR008962">
    <property type="entry name" value="PapD-like_sf"/>
</dbReference>
<dbReference type="EMBL" id="AAILJL010000001">
    <property type="protein sequence ID" value="ECF4921301.1"/>
    <property type="molecule type" value="Genomic_DNA"/>
</dbReference>
<keyword evidence="3" id="KW-1029">Fimbrium biogenesis</keyword>
<feature type="domain" description="Pili assembly chaperone C-terminal" evidence="11">
    <location>
        <begin position="159"/>
        <end position="213"/>
    </location>
</feature>
<dbReference type="InterPro" id="IPR050643">
    <property type="entry name" value="Periplasmic_pilus_chap"/>
</dbReference>
<dbReference type="GO" id="GO:0071555">
    <property type="term" value="P:cell wall organization"/>
    <property type="evidence" value="ECO:0007669"/>
    <property type="project" value="InterPro"/>
</dbReference>
<dbReference type="InterPro" id="IPR013783">
    <property type="entry name" value="Ig-like_fold"/>
</dbReference>